<feature type="domain" description="CFAP61 dimerisation" evidence="2">
    <location>
        <begin position="1046"/>
        <end position="1165"/>
    </location>
</feature>
<reference evidence="3" key="1">
    <citation type="submission" date="2024-06" db="EMBL/GenBank/DDBJ databases">
        <authorList>
            <person name="Liu X."/>
            <person name="Lenzi L."/>
            <person name="Haldenby T S."/>
            <person name="Uol C."/>
        </authorList>
    </citation>
    <scope>NUCLEOTIDE SEQUENCE</scope>
</reference>
<dbReference type="InterPro" id="IPR032151">
    <property type="entry name" value="CFAP61_N"/>
</dbReference>
<dbReference type="Pfam" id="PF23150">
    <property type="entry name" value="CFAP61_dimer"/>
    <property type="match status" value="1"/>
</dbReference>
<gene>
    <name evidence="3" type="ORF">CDAUBV1_LOCUS674</name>
</gene>
<evidence type="ECO:0000313" key="4">
    <source>
        <dbReference type="Proteomes" id="UP001497525"/>
    </source>
</evidence>
<evidence type="ECO:0000259" key="1">
    <source>
        <dbReference type="Pfam" id="PF16092"/>
    </source>
</evidence>
<dbReference type="InterPro" id="IPR036188">
    <property type="entry name" value="FAD/NAD-bd_sf"/>
</dbReference>
<dbReference type="SUPFAM" id="SSF51905">
    <property type="entry name" value="FAD/NAD(P)-binding domain"/>
    <property type="match status" value="1"/>
</dbReference>
<dbReference type="InterPro" id="IPR056299">
    <property type="entry name" value="CFAP61_dimer"/>
</dbReference>
<evidence type="ECO:0000259" key="2">
    <source>
        <dbReference type="Pfam" id="PF23150"/>
    </source>
</evidence>
<dbReference type="Proteomes" id="UP001497525">
    <property type="component" value="Unassembled WGS sequence"/>
</dbReference>
<sequence>MEDVKDLICIRRTEHVDVVKIKELIRKDTKQAFGKINLFKILERSSLSLTLTRNKNDIVGCACFYNHPDVKYAHPENWQQWFDEEIAIPNVNSVNSVFLHFVVLELGYQNNLMLELVKTVFIVLAEAQNIFLITEGGSELKCATTSPFERVQVKSNLNVSVAYRHNVFPVLFSRMATVEDNDDLVPLFNDQTELLRKTYGRYYVAELVEAQSDDLKCVVVESERRAVGFISATKKVDLDGMNEVYDLDIFHGLHKPHPDDSIAGRFNPEALVLTAPDTNEAQGESYLWQEEQVSVVTDTETSKATSDIPEPIDEAPWTRRRLIATLNAHKTNISSPPVYRGQPDVVAIQLYAIRPQFESRFIDMLPLLFDQFPDINYAAISVPRMVPVFPLLRHFVHCRIRPGKDPEQELYVFHRAGLLRDFKVRRTRHEDKDQIELLTNRMYPKDRSLLLKDLEKYITHGRDKDGTQITSFVAEAAGKIVGIAIMRDEQSIEWIRAHYDIEDHIYFNHHARNEHATLYHFLLSANFSCRRPTFLRELLRQSNKTCLYYPLLAPFAKTCSYSKATFISCLSNFYAIRPRRQIIYPPKEVMGDKGPQDRVVQRRDDAPALFMGTSRLFTEPRVIINARVIVVGASTTGLAVLETMAMCTYIRFTNLVLLSPNGIPGDILRTPDTVACGFLTTDHAYPLSRLSMLALRNCVSVVYGKLTAIDRKFKKITINHKRQLSYDYLVITTGLQYHACCPSGEDAEPQKKTKTDRRLSVDYPGANPPENLFLVNNIEDAEDIRKWVRSVYLPSLAPEELNIPDWKKAQLSKKKFAKISKPTKVGEEDRLSTTSLFDTATASGNQVVIYGYSLDAYTCITGLLNAGVPGKNIIMIQPPRAPEERPAFENPEVEEMTSEQLRSMEVKIGTDFTLFQWNETSAPDVGRIDEVTFTSKYPALKIPCKAFFCFHKKTVDYDLFNAVNNACLVFDARVVVDINFHTNDPAIRAAGPVTKLQRIYYNDQWRHELANSQEIGTMLGQQMLDLFSPFEEVPARPQADEFHLLPEFERPKILGCVLPGDYHYLTVSKPALYEPLEKRKERADFGRILETGYAKEGNGYFYIHLNKYNMVETVTCLSKKPFPASNYIQLYGVHEMLLNKLASRFDEGLIHDLYEFLDDVWPLAIYHDRFADFREEVREILLTCPPNAKEAIARTVRDMLADTGEIRNSELEELKKLYVEDGYKEAVERRILKFIDFNYDLLPMYAKPDLV</sequence>
<organism evidence="3 4">
    <name type="scientific">Calicophoron daubneyi</name>
    <name type="common">Rumen fluke</name>
    <name type="synonym">Paramphistomum daubneyi</name>
    <dbReference type="NCBI Taxonomy" id="300641"/>
    <lineage>
        <taxon>Eukaryota</taxon>
        <taxon>Metazoa</taxon>
        <taxon>Spiralia</taxon>
        <taxon>Lophotrochozoa</taxon>
        <taxon>Platyhelminthes</taxon>
        <taxon>Trematoda</taxon>
        <taxon>Digenea</taxon>
        <taxon>Plagiorchiida</taxon>
        <taxon>Pronocephalata</taxon>
        <taxon>Paramphistomoidea</taxon>
        <taxon>Paramphistomidae</taxon>
        <taxon>Calicophoron</taxon>
    </lineage>
</organism>
<accession>A0AAV2T265</accession>
<protein>
    <recommendedName>
        <fullName evidence="5">Cilia- and flagella-associated protein 61 N-terminal domain-containing protein</fullName>
    </recommendedName>
</protein>
<dbReference type="EMBL" id="CAXLJL010000002">
    <property type="protein sequence ID" value="CAL5129652.1"/>
    <property type="molecule type" value="Genomic_DNA"/>
</dbReference>
<dbReference type="InterPro" id="IPR038884">
    <property type="entry name" value="CFAP61"/>
</dbReference>
<evidence type="ECO:0008006" key="5">
    <source>
        <dbReference type="Google" id="ProtNLM"/>
    </source>
</evidence>
<dbReference type="Pfam" id="PF16092">
    <property type="entry name" value="CFAP61_N"/>
    <property type="match status" value="1"/>
</dbReference>
<dbReference type="PANTHER" id="PTHR21178:SF8">
    <property type="entry name" value="CILIA- AND FLAGELLA-ASSOCIATED PROTEIN 61"/>
    <property type="match status" value="1"/>
</dbReference>
<evidence type="ECO:0000313" key="3">
    <source>
        <dbReference type="EMBL" id="CAL5129652.1"/>
    </source>
</evidence>
<dbReference type="Gene3D" id="3.50.50.60">
    <property type="entry name" value="FAD/NAD(P)-binding domain"/>
    <property type="match status" value="2"/>
</dbReference>
<feature type="domain" description="Cilia- and flagella-associated protein 61 N-terminal" evidence="1">
    <location>
        <begin position="10"/>
        <end position="256"/>
    </location>
</feature>
<dbReference type="AlphaFoldDB" id="A0AAV2T265"/>
<name>A0AAV2T265_CALDB</name>
<dbReference type="PANTHER" id="PTHR21178">
    <property type="entry name" value="CILIA- AND FLAGELLA-ASSOCIATED PROTEIN 61"/>
    <property type="match status" value="1"/>
</dbReference>
<proteinExistence type="predicted"/>
<comment type="caution">
    <text evidence="3">The sequence shown here is derived from an EMBL/GenBank/DDBJ whole genome shotgun (WGS) entry which is preliminary data.</text>
</comment>